<dbReference type="GO" id="GO:0006351">
    <property type="term" value="P:DNA-templated transcription"/>
    <property type="evidence" value="ECO:0007669"/>
    <property type="project" value="TreeGrafter"/>
</dbReference>
<evidence type="ECO:0000313" key="7">
    <source>
        <dbReference type="Proteomes" id="UP000325797"/>
    </source>
</evidence>
<dbReference type="PRINTS" id="PR00039">
    <property type="entry name" value="HTHLYSR"/>
</dbReference>
<evidence type="ECO:0000259" key="5">
    <source>
        <dbReference type="PROSITE" id="PS50931"/>
    </source>
</evidence>
<evidence type="ECO:0000256" key="1">
    <source>
        <dbReference type="ARBA" id="ARBA00009437"/>
    </source>
</evidence>
<dbReference type="PANTHER" id="PTHR30537:SF74">
    <property type="entry name" value="HTH-TYPE TRANSCRIPTIONAL REGULATOR TRPI"/>
    <property type="match status" value="1"/>
</dbReference>
<dbReference type="GO" id="GO:0003700">
    <property type="term" value="F:DNA-binding transcription factor activity"/>
    <property type="evidence" value="ECO:0007669"/>
    <property type="project" value="InterPro"/>
</dbReference>
<dbReference type="InterPro" id="IPR000847">
    <property type="entry name" value="LysR_HTH_N"/>
</dbReference>
<evidence type="ECO:0000313" key="6">
    <source>
        <dbReference type="EMBL" id="QEX20215.1"/>
    </source>
</evidence>
<dbReference type="Proteomes" id="UP000325797">
    <property type="component" value="Chromosome"/>
</dbReference>
<comment type="similarity">
    <text evidence="1">Belongs to the LysR transcriptional regulatory family.</text>
</comment>
<protein>
    <submittedName>
        <fullName evidence="6">LysR family transcriptional regulator</fullName>
    </submittedName>
</protein>
<evidence type="ECO:0000256" key="3">
    <source>
        <dbReference type="ARBA" id="ARBA00023125"/>
    </source>
</evidence>
<dbReference type="GO" id="GO:0043565">
    <property type="term" value="F:sequence-specific DNA binding"/>
    <property type="evidence" value="ECO:0007669"/>
    <property type="project" value="TreeGrafter"/>
</dbReference>
<keyword evidence="3" id="KW-0238">DNA-binding</keyword>
<sequence length="297" mass="33541">MKRQLPPLNALRSFEAAARNLSFTKAAEELCVTQAAVSHQMRLLSDFLHVSLFRRVPSGFELTDQGKELYEVTRRSLDSISAVAERLMKSGQEQENTLVIRVTPFFSHYRLAPKIASFLARCPDITPHTVIGREPINGDLGRYDIIISHDEGDWPDIQAYPVLIETMVPICSPQISKSLGRPVEPSDISQMVLIRDVYNDKWGTWLSAAGLGSVVPRRMIVTDDPHFAVETALRGEGIFLDAPIFVQQHLDSGALMLPFGDRYPVPIRYMLRHSSKAAKKRKIRLFRDWALHHLATN</sequence>
<keyword evidence="4" id="KW-0804">Transcription</keyword>
<name>A0A5J6MTZ7_9PROT</name>
<keyword evidence="2" id="KW-0805">Transcription regulation</keyword>
<dbReference type="PROSITE" id="PS50931">
    <property type="entry name" value="HTH_LYSR"/>
    <property type="match status" value="1"/>
</dbReference>
<dbReference type="InterPro" id="IPR058163">
    <property type="entry name" value="LysR-type_TF_proteobact-type"/>
</dbReference>
<dbReference type="Pfam" id="PF03466">
    <property type="entry name" value="LysR_substrate"/>
    <property type="match status" value="1"/>
</dbReference>
<feature type="domain" description="HTH lysR-type" evidence="5">
    <location>
        <begin position="6"/>
        <end position="63"/>
    </location>
</feature>
<dbReference type="Pfam" id="PF00126">
    <property type="entry name" value="HTH_1"/>
    <property type="match status" value="1"/>
</dbReference>
<dbReference type="Gene3D" id="3.40.190.10">
    <property type="entry name" value="Periplasmic binding protein-like II"/>
    <property type="match status" value="2"/>
</dbReference>
<dbReference type="InterPro" id="IPR036390">
    <property type="entry name" value="WH_DNA-bd_sf"/>
</dbReference>
<dbReference type="InterPro" id="IPR005119">
    <property type="entry name" value="LysR_subst-bd"/>
</dbReference>
<organism evidence="6 7">
    <name type="scientific">Hypericibacter adhaerens</name>
    <dbReference type="NCBI Taxonomy" id="2602016"/>
    <lineage>
        <taxon>Bacteria</taxon>
        <taxon>Pseudomonadati</taxon>
        <taxon>Pseudomonadota</taxon>
        <taxon>Alphaproteobacteria</taxon>
        <taxon>Rhodospirillales</taxon>
        <taxon>Dongiaceae</taxon>
        <taxon>Hypericibacter</taxon>
    </lineage>
</organism>
<keyword evidence="7" id="KW-1185">Reference proteome</keyword>
<dbReference type="FunFam" id="1.10.10.10:FF:000038">
    <property type="entry name" value="Glycine cleavage system transcriptional activator"/>
    <property type="match status" value="1"/>
</dbReference>
<dbReference type="KEGG" id="hadh:FRZ61_01300"/>
<evidence type="ECO:0000256" key="2">
    <source>
        <dbReference type="ARBA" id="ARBA00023015"/>
    </source>
</evidence>
<gene>
    <name evidence="6" type="ORF">FRZ61_01300</name>
</gene>
<proteinExistence type="inferred from homology"/>
<dbReference type="SUPFAM" id="SSF46785">
    <property type="entry name" value="Winged helix' DNA-binding domain"/>
    <property type="match status" value="1"/>
</dbReference>
<dbReference type="SUPFAM" id="SSF53850">
    <property type="entry name" value="Periplasmic binding protein-like II"/>
    <property type="match status" value="1"/>
</dbReference>
<dbReference type="AlphaFoldDB" id="A0A5J6MTZ7"/>
<dbReference type="PANTHER" id="PTHR30537">
    <property type="entry name" value="HTH-TYPE TRANSCRIPTIONAL REGULATOR"/>
    <property type="match status" value="1"/>
</dbReference>
<reference evidence="6 7" key="1">
    <citation type="submission" date="2019-08" db="EMBL/GenBank/DDBJ databases">
        <title>Hyperibacter terrae gen. nov., sp. nov. and Hyperibacter viscosus sp. nov., two new members in the family Rhodospirillaceae isolated from the rhizosphere of Hypericum perforatum.</title>
        <authorList>
            <person name="Noviana Z."/>
        </authorList>
    </citation>
    <scope>NUCLEOTIDE SEQUENCE [LARGE SCALE GENOMIC DNA]</scope>
    <source>
        <strain evidence="6 7">R5959</strain>
    </source>
</reference>
<dbReference type="EMBL" id="CP042582">
    <property type="protein sequence ID" value="QEX20215.1"/>
    <property type="molecule type" value="Genomic_DNA"/>
</dbReference>
<dbReference type="OrthoDB" id="155872at2"/>
<dbReference type="Gene3D" id="1.10.10.10">
    <property type="entry name" value="Winged helix-like DNA-binding domain superfamily/Winged helix DNA-binding domain"/>
    <property type="match status" value="1"/>
</dbReference>
<dbReference type="InterPro" id="IPR036388">
    <property type="entry name" value="WH-like_DNA-bd_sf"/>
</dbReference>
<accession>A0A5J6MTZ7</accession>
<dbReference type="RefSeq" id="WP_151114471.1">
    <property type="nucleotide sequence ID" value="NZ_CP042582.1"/>
</dbReference>
<evidence type="ECO:0000256" key="4">
    <source>
        <dbReference type="ARBA" id="ARBA00023163"/>
    </source>
</evidence>